<gene>
    <name evidence="4" type="primary">mqnD</name>
    <name evidence="5" type="ORF">KTO63_13345</name>
</gene>
<keyword evidence="6" id="KW-1185">Reference proteome</keyword>
<evidence type="ECO:0000313" key="6">
    <source>
        <dbReference type="Proteomes" id="UP000812270"/>
    </source>
</evidence>
<evidence type="ECO:0000256" key="4">
    <source>
        <dbReference type="HAMAP-Rule" id="MF_00996"/>
    </source>
</evidence>
<feature type="binding site" evidence="4">
    <location>
        <begin position="55"/>
        <end position="57"/>
    </location>
    <ligand>
        <name>substrate</name>
    </ligand>
</feature>
<dbReference type="Proteomes" id="UP000812270">
    <property type="component" value="Unassembled WGS sequence"/>
</dbReference>
<comment type="similarity">
    <text evidence="4">Belongs to the MqnA/MqnD family. MqnD subfamily.</text>
</comment>
<dbReference type="CDD" id="cd13635">
    <property type="entry name" value="PBP2_Ttha1568_Mqnd"/>
    <property type="match status" value="1"/>
</dbReference>
<comment type="function">
    <text evidence="4">Catalyzes the conversion of cyclic dehypoxanthine futalosine (cyclic DHFL) into 1,4-dihydroxy-6-naphthoate, a step in the biosynthesis of menaquinone (MK, vitamin K2).</text>
</comment>
<protein>
    <recommendedName>
        <fullName evidence="4">1,4-dihydroxy-6-naphtoate synthase</fullName>
        <ecNumber evidence="4">4.1.99.29</ecNumber>
    </recommendedName>
    <alternativeName>
        <fullName evidence="4">Menaquinone biosynthetic enzyme MqnD</fullName>
    </alternativeName>
</protein>
<evidence type="ECO:0000256" key="2">
    <source>
        <dbReference type="ARBA" id="ARBA00022428"/>
    </source>
</evidence>
<organism evidence="5 6">
    <name type="scientific">Pinibacter aurantiacus</name>
    <dbReference type="NCBI Taxonomy" id="2851599"/>
    <lineage>
        <taxon>Bacteria</taxon>
        <taxon>Pseudomonadati</taxon>
        <taxon>Bacteroidota</taxon>
        <taxon>Chitinophagia</taxon>
        <taxon>Chitinophagales</taxon>
        <taxon>Chitinophagaceae</taxon>
        <taxon>Pinibacter</taxon>
    </lineage>
</organism>
<feature type="active site" description="Proton acceptor" evidence="4">
    <location>
        <position position="148"/>
    </location>
</feature>
<dbReference type="PANTHER" id="PTHR37167:SF1">
    <property type="entry name" value="1,4-DIHYDROXY-6-NAPHTOATE SYNTHASE"/>
    <property type="match status" value="1"/>
</dbReference>
<dbReference type="RefSeq" id="WP_217791829.1">
    <property type="nucleotide sequence ID" value="NZ_JAHSPG010000010.1"/>
</dbReference>
<dbReference type="HAMAP" id="MF_00996">
    <property type="entry name" value="MqnD"/>
    <property type="match status" value="1"/>
</dbReference>
<comment type="catalytic activity">
    <reaction evidence="4">
        <text>cyclic dehypoxanthinylfutalosinate = 1,4-dihydroxy-6-naphthoate + dihydroxyacetone</text>
        <dbReference type="Rhea" id="RHEA:33087"/>
        <dbReference type="ChEBI" id="CHEBI:16016"/>
        <dbReference type="ChEBI" id="CHEBI:64254"/>
        <dbReference type="ChEBI" id="CHEBI:64270"/>
        <dbReference type="EC" id="4.1.99.29"/>
    </reaction>
</comment>
<accession>A0A9E2W4T1</accession>
<dbReference type="Pfam" id="PF02621">
    <property type="entry name" value="VitK2_biosynth"/>
    <property type="match status" value="1"/>
</dbReference>
<keyword evidence="3 4" id="KW-0456">Lyase</keyword>
<dbReference type="InterPro" id="IPR030869">
    <property type="entry name" value="MqnD"/>
</dbReference>
<evidence type="ECO:0000256" key="3">
    <source>
        <dbReference type="ARBA" id="ARBA00023239"/>
    </source>
</evidence>
<dbReference type="PANTHER" id="PTHR37167">
    <property type="entry name" value="1,4-DIHYDROXY-6-NAPHTOATE SYNTHASE"/>
    <property type="match status" value="1"/>
</dbReference>
<dbReference type="GO" id="GO:0009234">
    <property type="term" value="P:menaquinone biosynthetic process"/>
    <property type="evidence" value="ECO:0007669"/>
    <property type="project" value="UniProtKB-UniRule"/>
</dbReference>
<dbReference type="AlphaFoldDB" id="A0A9E2W4T1"/>
<dbReference type="InterPro" id="IPR003773">
    <property type="entry name" value="Menaquinone_biosynth"/>
</dbReference>
<comment type="caution">
    <text evidence="5">The sequence shown here is derived from an EMBL/GenBank/DDBJ whole genome shotgun (WGS) entry which is preliminary data.</text>
</comment>
<feature type="binding site" evidence="4">
    <location>
        <begin position="109"/>
        <end position="110"/>
    </location>
    <ligand>
        <name>substrate</name>
    </ligand>
</feature>
<dbReference type="GO" id="GO:0016830">
    <property type="term" value="F:carbon-carbon lyase activity"/>
    <property type="evidence" value="ECO:0007669"/>
    <property type="project" value="UniProtKB-UniRule"/>
</dbReference>
<name>A0A9E2W4T1_9BACT</name>
<sequence>MKLTLGISPCPNDTFIFEAMINHKVDTEGIELDVQLEDVQTLNQWALQGKLDITKISYGVLPLLQKNYTLLDSGGALGKGVGPLLIAKKQIDHSAISSCTIAIPGENTTANLLFSLAFPNAKNKKYTLFSEIENAVLNGDVDCGVIIHENRFTYQQKGLVKLMDLGTNWEEKMNCPIPLGGIVIKKSFDEETCEKVNRVIKRSLEYAFAHYPSLPEYVKQHSQEMEENVMRQHIELYVNDYSLSLGENGRKAVSTLLEVYEKNNAQSLTPNA</sequence>
<reference evidence="5" key="1">
    <citation type="submission" date="2021-06" db="EMBL/GenBank/DDBJ databases">
        <authorList>
            <person name="Huq M.A."/>
        </authorList>
    </citation>
    <scope>NUCLEOTIDE SEQUENCE</scope>
    <source>
        <strain evidence="5">MAH-26</strain>
    </source>
</reference>
<dbReference type="EC" id="4.1.99.29" evidence="4"/>
<proteinExistence type="inferred from homology"/>
<comment type="pathway">
    <text evidence="1 4">Quinol/quinone metabolism; menaquinone biosynthesis.</text>
</comment>
<dbReference type="EMBL" id="JAHSPG010000010">
    <property type="protein sequence ID" value="MBV4358144.1"/>
    <property type="molecule type" value="Genomic_DNA"/>
</dbReference>
<evidence type="ECO:0000256" key="1">
    <source>
        <dbReference type="ARBA" id="ARBA00004863"/>
    </source>
</evidence>
<keyword evidence="2 4" id="KW-0474">Menaquinone biosynthesis</keyword>
<evidence type="ECO:0000313" key="5">
    <source>
        <dbReference type="EMBL" id="MBV4358144.1"/>
    </source>
</evidence>